<dbReference type="EMBL" id="ML119654">
    <property type="protein sequence ID" value="RPA85355.1"/>
    <property type="molecule type" value="Genomic_DNA"/>
</dbReference>
<evidence type="ECO:0000313" key="8">
    <source>
        <dbReference type="EMBL" id="RPA85355.1"/>
    </source>
</evidence>
<evidence type="ECO:0000256" key="1">
    <source>
        <dbReference type="ARBA" id="ARBA00004141"/>
    </source>
</evidence>
<dbReference type="PANTHER" id="PTHR33048:SF55">
    <property type="entry name" value="INTEGRAL MEMBRANE PROTEIN"/>
    <property type="match status" value="1"/>
</dbReference>
<feature type="transmembrane region" description="Helical" evidence="6">
    <location>
        <begin position="159"/>
        <end position="180"/>
    </location>
</feature>
<dbReference type="Proteomes" id="UP000275078">
    <property type="component" value="Unassembled WGS sequence"/>
</dbReference>
<dbReference type="STRING" id="1160509.A0A3N4IGT0"/>
<keyword evidence="3 6" id="KW-1133">Transmembrane helix</keyword>
<keyword evidence="4 6" id="KW-0472">Membrane</keyword>
<dbReference type="PANTHER" id="PTHR33048">
    <property type="entry name" value="PTH11-LIKE INTEGRAL MEMBRANE PROTEIN (AFU_ORTHOLOGUE AFUA_5G11245)"/>
    <property type="match status" value="1"/>
</dbReference>
<feature type="transmembrane region" description="Helical" evidence="6">
    <location>
        <begin position="207"/>
        <end position="226"/>
    </location>
</feature>
<evidence type="ECO:0000256" key="2">
    <source>
        <dbReference type="ARBA" id="ARBA00022692"/>
    </source>
</evidence>
<protein>
    <recommendedName>
        <fullName evidence="7">Rhodopsin domain-containing protein</fullName>
    </recommendedName>
</protein>
<feature type="domain" description="Rhodopsin" evidence="7">
    <location>
        <begin position="64"/>
        <end position="248"/>
    </location>
</feature>
<organism evidence="8 9">
    <name type="scientific">Ascobolus immersus RN42</name>
    <dbReference type="NCBI Taxonomy" id="1160509"/>
    <lineage>
        <taxon>Eukaryota</taxon>
        <taxon>Fungi</taxon>
        <taxon>Dikarya</taxon>
        <taxon>Ascomycota</taxon>
        <taxon>Pezizomycotina</taxon>
        <taxon>Pezizomycetes</taxon>
        <taxon>Pezizales</taxon>
        <taxon>Ascobolaceae</taxon>
        <taxon>Ascobolus</taxon>
    </lineage>
</organism>
<feature type="transmembrane region" description="Helical" evidence="6">
    <location>
        <begin position="123"/>
        <end position="147"/>
    </location>
</feature>
<reference evidence="8 9" key="1">
    <citation type="journal article" date="2018" name="Nat. Ecol. Evol.">
        <title>Pezizomycetes genomes reveal the molecular basis of ectomycorrhizal truffle lifestyle.</title>
        <authorList>
            <person name="Murat C."/>
            <person name="Payen T."/>
            <person name="Noel B."/>
            <person name="Kuo A."/>
            <person name="Morin E."/>
            <person name="Chen J."/>
            <person name="Kohler A."/>
            <person name="Krizsan K."/>
            <person name="Balestrini R."/>
            <person name="Da Silva C."/>
            <person name="Montanini B."/>
            <person name="Hainaut M."/>
            <person name="Levati E."/>
            <person name="Barry K.W."/>
            <person name="Belfiori B."/>
            <person name="Cichocki N."/>
            <person name="Clum A."/>
            <person name="Dockter R.B."/>
            <person name="Fauchery L."/>
            <person name="Guy J."/>
            <person name="Iotti M."/>
            <person name="Le Tacon F."/>
            <person name="Lindquist E.A."/>
            <person name="Lipzen A."/>
            <person name="Malagnac F."/>
            <person name="Mello A."/>
            <person name="Molinier V."/>
            <person name="Miyauchi S."/>
            <person name="Poulain J."/>
            <person name="Riccioni C."/>
            <person name="Rubini A."/>
            <person name="Sitrit Y."/>
            <person name="Splivallo R."/>
            <person name="Traeger S."/>
            <person name="Wang M."/>
            <person name="Zifcakova L."/>
            <person name="Wipf D."/>
            <person name="Zambonelli A."/>
            <person name="Paolocci F."/>
            <person name="Nowrousian M."/>
            <person name="Ottonello S."/>
            <person name="Baldrian P."/>
            <person name="Spatafora J.W."/>
            <person name="Henrissat B."/>
            <person name="Nagy L.G."/>
            <person name="Aury J.M."/>
            <person name="Wincker P."/>
            <person name="Grigoriev I.V."/>
            <person name="Bonfante P."/>
            <person name="Martin F.M."/>
        </authorList>
    </citation>
    <scope>NUCLEOTIDE SEQUENCE [LARGE SCALE GENOMIC DNA]</scope>
    <source>
        <strain evidence="8 9">RN42</strain>
    </source>
</reference>
<comment type="subcellular location">
    <subcellularLocation>
        <location evidence="1">Membrane</location>
        <topology evidence="1">Multi-pass membrane protein</topology>
    </subcellularLocation>
</comment>
<name>A0A3N4IGT0_ASCIM</name>
<keyword evidence="2 6" id="KW-0812">Transmembrane</keyword>
<dbReference type="AlphaFoldDB" id="A0A3N4IGT0"/>
<dbReference type="InterPro" id="IPR049326">
    <property type="entry name" value="Rhodopsin_dom_fungi"/>
</dbReference>
<keyword evidence="9" id="KW-1185">Reference proteome</keyword>
<evidence type="ECO:0000256" key="4">
    <source>
        <dbReference type="ARBA" id="ARBA00023136"/>
    </source>
</evidence>
<dbReference type="Pfam" id="PF20684">
    <property type="entry name" value="Fung_rhodopsin"/>
    <property type="match status" value="1"/>
</dbReference>
<evidence type="ECO:0000256" key="3">
    <source>
        <dbReference type="ARBA" id="ARBA00022989"/>
    </source>
</evidence>
<proteinExistence type="inferred from homology"/>
<evidence type="ECO:0000313" key="9">
    <source>
        <dbReference type="Proteomes" id="UP000275078"/>
    </source>
</evidence>
<gene>
    <name evidence="8" type="ORF">BJ508DRAFT_7395</name>
</gene>
<comment type="similarity">
    <text evidence="5">Belongs to the SAT4 family.</text>
</comment>
<evidence type="ECO:0000259" key="7">
    <source>
        <dbReference type="Pfam" id="PF20684"/>
    </source>
</evidence>
<dbReference type="OrthoDB" id="5429740at2759"/>
<feature type="transmembrane region" description="Helical" evidence="6">
    <location>
        <begin position="47"/>
        <end position="64"/>
    </location>
</feature>
<accession>A0A3N4IGT0</accession>
<sequence length="248" mass="28399">MSFQGHHAGDGHLHDSEDDFHQILKNTTSPDTFGYTSMHYEDKSKQIIIFHTVFASITLVFVLLRNYSRFFFLRSPGWDDFLLNLAWVATTIMEVIVCVETRYGLGKHIIHVAVDDRMKLVQMVFWCQIMYFIASLLIKSALFVFYLRIAVQSVYKKACYMFMTLNVGIFIGSLLASIFLCRPVQFFWNRRVEGTCGNVERLYVSNASLNMLMDVIALILPIPIVWGSPSLTKATKIKISALFLLGIV</sequence>
<dbReference type="GO" id="GO:0016020">
    <property type="term" value="C:membrane"/>
    <property type="evidence" value="ECO:0007669"/>
    <property type="project" value="UniProtKB-SubCell"/>
</dbReference>
<evidence type="ECO:0000256" key="6">
    <source>
        <dbReference type="SAM" id="Phobius"/>
    </source>
</evidence>
<evidence type="ECO:0000256" key="5">
    <source>
        <dbReference type="ARBA" id="ARBA00038359"/>
    </source>
</evidence>
<dbReference type="InterPro" id="IPR052337">
    <property type="entry name" value="SAT4-like"/>
</dbReference>